<dbReference type="GO" id="GO:0008234">
    <property type="term" value="F:cysteine-type peptidase activity"/>
    <property type="evidence" value="ECO:0007669"/>
    <property type="project" value="InterPro"/>
</dbReference>
<feature type="compositionally biased region" description="Basic and acidic residues" evidence="4">
    <location>
        <begin position="532"/>
        <end position="551"/>
    </location>
</feature>
<keyword evidence="7" id="KW-1185">Reference proteome</keyword>
<dbReference type="InterPro" id="IPR003653">
    <property type="entry name" value="Peptidase_C48_C"/>
</dbReference>
<dbReference type="AlphaFoldDB" id="A0AAV2FH21"/>
<keyword evidence="3" id="KW-0378">Hydrolase</keyword>
<proteinExistence type="inferred from homology"/>
<evidence type="ECO:0000256" key="3">
    <source>
        <dbReference type="ARBA" id="ARBA00022801"/>
    </source>
</evidence>
<reference evidence="6 7" key="1">
    <citation type="submission" date="2024-04" db="EMBL/GenBank/DDBJ databases">
        <authorList>
            <person name="Fracassetti M."/>
        </authorList>
    </citation>
    <scope>NUCLEOTIDE SEQUENCE [LARGE SCALE GENOMIC DNA]</scope>
</reference>
<sequence>MAPAKKRAVKGKEKEKVSTPKKDGVSPVAGKPDKRHRSNTNRILAIMEADSTTEEKLQMLDPLGYRGVSRVKLTRLPDNFTEWICKSFDVSSRSFPLLRSGKFRIGEADVERVYGLPRGPYAVKLDMFSASQRHKWGIELGLCNTRKGKATLANVKLALEEEKDNKKWRDLFVLYAMEAVLCPSGNLKIDLSYAGFLQDEMIDDFNQYNWCKHVADHFNESMVEVVQSKSKFPGDVHLLFISILDRLKNPPELPIPTCRHRSYKVASAAFQVLMEEGHLSIGHRDVVAEEQATTSQPMGRGRVKGTKRKRSVDDLDMVREGDLPKLPYLDINLDGIHSVEDAYQLKSDMESYKRALLRMATHYSSSIEQVDEHIKMLEGQQPEDSPEDNVDFTDTVEDLAVGKGTNDVGRNADAANADDETGAKRISDPKSPGLDDLSMEMDKNGAPPDVGRNADAANDDDETGAKRVSDPKSPGLDDLSMEMDKDGASPDVGHNDPAGIADDDTSAKGVSDSKGLDDHLDNLTMEMTQKSVDSENAKKVEMDSCEGKGEGDDGDDNVDDVDAAKLDNLVEKVVKSAMGDVREDVVVDEKRKEADAGEVLEGGDDSADLPLSQLFENRKGKKKLKVKNAGGSSGVDDDVLKGAVLRYASGSTNLKEILFSRVDGYDCLYRKDTETLAHGQCVSVDFIDCYAAYLNREQQKVHTIVKESGALPNFFEETDEIITSCKWIPHNVDFSQCDYWIFPHCSDEHYRLYVVNLKNKRYDYLDSLYPDELNTKFRAVADMVVRYATEYIPACRQESFKFEEFKWVRMRGLRQRGGVDCGVFAMNFAEFWEGKLMPGMRNWQKEINQRRDEITLTLLLNEENSVLEEVKKKSLEFDRKVD</sequence>
<name>A0AAV2FH21_9ROSI</name>
<feature type="region of interest" description="Disordered" evidence="4">
    <location>
        <begin position="1"/>
        <end position="39"/>
    </location>
</feature>
<evidence type="ECO:0000256" key="4">
    <source>
        <dbReference type="SAM" id="MobiDB-lite"/>
    </source>
</evidence>
<feature type="region of interest" description="Disordered" evidence="4">
    <location>
        <begin position="401"/>
        <end position="518"/>
    </location>
</feature>
<protein>
    <recommendedName>
        <fullName evidence="5">Ubiquitin-like protease family profile domain-containing protein</fullName>
    </recommendedName>
</protein>
<dbReference type="GO" id="GO:0006508">
    <property type="term" value="P:proteolysis"/>
    <property type="evidence" value="ECO:0007669"/>
    <property type="project" value="UniProtKB-KW"/>
</dbReference>
<evidence type="ECO:0000256" key="2">
    <source>
        <dbReference type="ARBA" id="ARBA00022670"/>
    </source>
</evidence>
<dbReference type="Proteomes" id="UP001497516">
    <property type="component" value="Chromosome 6"/>
</dbReference>
<evidence type="ECO:0000256" key="1">
    <source>
        <dbReference type="ARBA" id="ARBA00005234"/>
    </source>
</evidence>
<accession>A0AAV2FH21</accession>
<organism evidence="6 7">
    <name type="scientific">Linum trigynum</name>
    <dbReference type="NCBI Taxonomy" id="586398"/>
    <lineage>
        <taxon>Eukaryota</taxon>
        <taxon>Viridiplantae</taxon>
        <taxon>Streptophyta</taxon>
        <taxon>Embryophyta</taxon>
        <taxon>Tracheophyta</taxon>
        <taxon>Spermatophyta</taxon>
        <taxon>Magnoliopsida</taxon>
        <taxon>eudicotyledons</taxon>
        <taxon>Gunneridae</taxon>
        <taxon>Pentapetalae</taxon>
        <taxon>rosids</taxon>
        <taxon>fabids</taxon>
        <taxon>Malpighiales</taxon>
        <taxon>Linaceae</taxon>
        <taxon>Linum</taxon>
    </lineage>
</organism>
<feature type="compositionally biased region" description="Basic and acidic residues" evidence="4">
    <location>
        <begin position="10"/>
        <end position="24"/>
    </location>
</feature>
<dbReference type="Pfam" id="PF02902">
    <property type="entry name" value="Peptidase_C48"/>
    <property type="match status" value="1"/>
</dbReference>
<evidence type="ECO:0000313" key="7">
    <source>
        <dbReference type="Proteomes" id="UP001497516"/>
    </source>
</evidence>
<dbReference type="PANTHER" id="PTHR34835">
    <property type="entry name" value="OS07G0283600 PROTEIN-RELATED"/>
    <property type="match status" value="1"/>
</dbReference>
<dbReference type="SUPFAM" id="SSF54001">
    <property type="entry name" value="Cysteine proteinases"/>
    <property type="match status" value="1"/>
</dbReference>
<evidence type="ECO:0000259" key="5">
    <source>
        <dbReference type="PROSITE" id="PS50600"/>
    </source>
</evidence>
<keyword evidence="2" id="KW-0645">Protease</keyword>
<feature type="region of interest" description="Disordered" evidence="4">
    <location>
        <begin position="530"/>
        <end position="558"/>
    </location>
</feature>
<feature type="region of interest" description="Disordered" evidence="4">
    <location>
        <begin position="290"/>
        <end position="313"/>
    </location>
</feature>
<dbReference type="InterPro" id="IPR038765">
    <property type="entry name" value="Papain-like_cys_pep_sf"/>
</dbReference>
<evidence type="ECO:0000313" key="6">
    <source>
        <dbReference type="EMBL" id="CAL1396910.1"/>
    </source>
</evidence>
<dbReference type="Gene3D" id="3.40.395.10">
    <property type="entry name" value="Adenoviral Proteinase, Chain A"/>
    <property type="match status" value="1"/>
</dbReference>
<gene>
    <name evidence="6" type="ORF">LTRI10_LOCUS37248</name>
</gene>
<feature type="domain" description="Ubiquitin-like protease family profile" evidence="5">
    <location>
        <begin position="666"/>
        <end position="832"/>
    </location>
</feature>
<dbReference type="PROSITE" id="PS50600">
    <property type="entry name" value="ULP_PROTEASE"/>
    <property type="match status" value="1"/>
</dbReference>
<comment type="similarity">
    <text evidence="1">Belongs to the peptidase C48 family.</text>
</comment>
<dbReference type="EMBL" id="OZ034819">
    <property type="protein sequence ID" value="CAL1396910.1"/>
    <property type="molecule type" value="Genomic_DNA"/>
</dbReference>
<feature type="compositionally biased region" description="Basic residues" evidence="4">
    <location>
        <begin position="301"/>
        <end position="310"/>
    </location>
</feature>